<dbReference type="RefSeq" id="WP_243478679.1">
    <property type="nucleotide sequence ID" value="NZ_CP063982.1"/>
</dbReference>
<dbReference type="InterPro" id="IPR001173">
    <property type="entry name" value="Glyco_trans_2-like"/>
</dbReference>
<accession>A0ABY4AKV7</accession>
<evidence type="ECO:0000259" key="8">
    <source>
        <dbReference type="Pfam" id="PF00535"/>
    </source>
</evidence>
<keyword evidence="2" id="KW-0328">Glycosyltransferase</keyword>
<dbReference type="SUPFAM" id="SSF53448">
    <property type="entry name" value="Nucleotide-diphospho-sugar transferases"/>
    <property type="match status" value="1"/>
</dbReference>
<evidence type="ECO:0000313" key="9">
    <source>
        <dbReference type="EMBL" id="UOD50276.1"/>
    </source>
</evidence>
<evidence type="ECO:0000256" key="7">
    <source>
        <dbReference type="SAM" id="Phobius"/>
    </source>
</evidence>
<dbReference type="Gene3D" id="3.90.550.10">
    <property type="entry name" value="Spore Coat Polysaccharide Biosynthesis Protein SpsA, Chain A"/>
    <property type="match status" value="1"/>
</dbReference>
<sequence>MTLTAYMPLLLVASIYLLFWDATKSSNKNRAFFALVSVLLGVVYLAWRAIATLYLPPELGWANQVWTILLWLVELLTFIEVGTFLLIMSRTNERSAQADALAQLPREPSPSVDILIPTYNEPIDVLEKTIIGACNIDWPNKKVWVLDDGRRDWLRDYCRDREVGYLTREDNAHAKAGNLNHALAKTKGEFICIFDADFVPFPDFVRRTIGFFDDPTVGIVQTPQHFYNKDPIQTNLSISQDYPDEQRLFFDEMAASRDAWDAAFCCGSCSIQRRAALVAVGGVPTESITEDLLSTLVMLRKGYRTLYLNERLSMGLAAESIQGFFVQRERWCRGAIQSLFLPTGPLGAGLTAIQRLLFFPTSWLIQYTVRIMLILIPIVYLLTGMIPFYFTSINDLIFFQVPVFLAFFLNMRWLVGGKYMPLVSVAASVFASFRMFPTVVASLIKPFGTPFKVTPKGSSSVSGRGAELFTFYQILLAIALTVAGLLINVQPEIAVIRFDEFYPIAVFWSAFNLVVLVLAALLCFEGPRFRREERFDVHESVELELDDFKTLGELIDASVDGCKIQLDSNWLSTPLPTSMVARISGVGAVRLKPIRVNRGAIAAIFEYEANQRDLMIAKLFSGRYRNQVDDVSGFGTILARLWRRAFGD</sequence>
<comment type="subcellular location">
    <subcellularLocation>
        <location evidence="1">Membrane</location>
        <topology evidence="1">Multi-pass membrane protein</topology>
    </subcellularLocation>
</comment>
<feature type="domain" description="Glycosyltransferase 2-like" evidence="8">
    <location>
        <begin position="114"/>
        <end position="277"/>
    </location>
</feature>
<evidence type="ECO:0000256" key="2">
    <source>
        <dbReference type="ARBA" id="ARBA00022676"/>
    </source>
</evidence>
<evidence type="ECO:0000256" key="3">
    <source>
        <dbReference type="ARBA" id="ARBA00022679"/>
    </source>
</evidence>
<evidence type="ECO:0000256" key="1">
    <source>
        <dbReference type="ARBA" id="ARBA00004141"/>
    </source>
</evidence>
<name>A0ABY4AKV7_9BURK</name>
<keyword evidence="3" id="KW-0808">Transferase</keyword>
<evidence type="ECO:0000256" key="5">
    <source>
        <dbReference type="ARBA" id="ARBA00022989"/>
    </source>
</evidence>
<dbReference type="EMBL" id="CP063982">
    <property type="protein sequence ID" value="UOD50276.1"/>
    <property type="molecule type" value="Genomic_DNA"/>
</dbReference>
<dbReference type="InterPro" id="IPR050321">
    <property type="entry name" value="Glycosyltr_2/OpgH_subfam"/>
</dbReference>
<evidence type="ECO:0000256" key="6">
    <source>
        <dbReference type="ARBA" id="ARBA00023136"/>
    </source>
</evidence>
<dbReference type="Proteomes" id="UP000831607">
    <property type="component" value="Chromosome"/>
</dbReference>
<keyword evidence="4 7" id="KW-0812">Transmembrane</keyword>
<feature type="transmembrane region" description="Helical" evidence="7">
    <location>
        <begin position="465"/>
        <end position="489"/>
    </location>
</feature>
<dbReference type="InterPro" id="IPR029044">
    <property type="entry name" value="Nucleotide-diphossugar_trans"/>
</dbReference>
<dbReference type="PRINTS" id="PR01439">
    <property type="entry name" value="CELLSNTHASEA"/>
</dbReference>
<feature type="transmembrane region" description="Helical" evidence="7">
    <location>
        <begin position="371"/>
        <end position="390"/>
    </location>
</feature>
<evidence type="ECO:0000256" key="4">
    <source>
        <dbReference type="ARBA" id="ARBA00022692"/>
    </source>
</evidence>
<feature type="transmembrane region" description="Helical" evidence="7">
    <location>
        <begin position="6"/>
        <end position="23"/>
    </location>
</feature>
<feature type="transmembrane region" description="Helical" evidence="7">
    <location>
        <begin position="32"/>
        <end position="56"/>
    </location>
</feature>
<feature type="transmembrane region" description="Helical" evidence="7">
    <location>
        <begin position="68"/>
        <end position="87"/>
    </location>
</feature>
<dbReference type="PANTHER" id="PTHR43867:SF2">
    <property type="entry name" value="CELLULOSE SYNTHASE CATALYTIC SUBUNIT A [UDP-FORMING]"/>
    <property type="match status" value="1"/>
</dbReference>
<dbReference type="InterPro" id="IPR003919">
    <property type="entry name" value="Cell_synth_A"/>
</dbReference>
<keyword evidence="6 7" id="KW-0472">Membrane</keyword>
<protein>
    <submittedName>
        <fullName evidence="9">Glycosyltransferase</fullName>
    </submittedName>
</protein>
<dbReference type="Pfam" id="PF00535">
    <property type="entry name" value="Glycos_transf_2"/>
    <property type="match status" value="1"/>
</dbReference>
<reference evidence="9 10" key="1">
    <citation type="submission" date="2020-11" db="EMBL/GenBank/DDBJ databases">
        <title>Algicoccus daihaiensis sp.nov., isolated from Daihai Lake in Inner Mongolia.</title>
        <authorList>
            <person name="Kai J."/>
        </authorList>
    </citation>
    <scope>NUCLEOTIDE SEQUENCE [LARGE SCALE GENOMIC DNA]</scope>
    <source>
        <strain evidence="10">f23</strain>
    </source>
</reference>
<dbReference type="PANTHER" id="PTHR43867">
    <property type="entry name" value="CELLULOSE SYNTHASE CATALYTIC SUBUNIT A [UDP-FORMING]"/>
    <property type="match status" value="1"/>
</dbReference>
<keyword evidence="10" id="KW-1185">Reference proteome</keyword>
<dbReference type="CDD" id="cd06421">
    <property type="entry name" value="CESA_CelA_like"/>
    <property type="match status" value="1"/>
</dbReference>
<evidence type="ECO:0000313" key="10">
    <source>
        <dbReference type="Proteomes" id="UP000831607"/>
    </source>
</evidence>
<gene>
    <name evidence="9" type="ORF">DHf2319_12730</name>
</gene>
<keyword evidence="5 7" id="KW-1133">Transmembrane helix</keyword>
<proteinExistence type="predicted"/>
<feature type="transmembrane region" description="Helical" evidence="7">
    <location>
        <begin position="397"/>
        <end position="415"/>
    </location>
</feature>
<organism evidence="9 10">
    <name type="scientific">Orrella daihaiensis</name>
    <dbReference type="NCBI Taxonomy" id="2782176"/>
    <lineage>
        <taxon>Bacteria</taxon>
        <taxon>Pseudomonadati</taxon>
        <taxon>Pseudomonadota</taxon>
        <taxon>Betaproteobacteria</taxon>
        <taxon>Burkholderiales</taxon>
        <taxon>Alcaligenaceae</taxon>
        <taxon>Orrella</taxon>
    </lineage>
</organism>
<feature type="transmembrane region" description="Helical" evidence="7">
    <location>
        <begin position="501"/>
        <end position="524"/>
    </location>
</feature>
<feature type="transmembrane region" description="Helical" evidence="7">
    <location>
        <begin position="421"/>
        <end position="444"/>
    </location>
</feature>
<feature type="transmembrane region" description="Helical" evidence="7">
    <location>
        <begin position="339"/>
        <end position="359"/>
    </location>
</feature>